<evidence type="ECO:0000256" key="1">
    <source>
        <dbReference type="SAM" id="MobiDB-lite"/>
    </source>
</evidence>
<keyword evidence="4" id="KW-1185">Reference proteome</keyword>
<keyword evidence="2" id="KW-0732">Signal</keyword>
<sequence>MPPIAALLLLLAHLALVLAFPAESVPKQDICASGQRSIVENAFSRTQILTWAIGSVSSPGATCSAVINPAYNAEWQHAVTSVTWRGAAFLPARGPHARVGVVFGFQGWAPKTSLVAALSPPYTAPWSTSVSVPAENRLWSPCGLAAPPPLAFTWSVNITNFNPPHVIAGKMGDKDQPGGELTLSMGILWKKCVPGMLGNVTPEPGTVVGTAPVGGPGAGKPPPVLGTAPGAAGVPVLAPVADLVPTLPAAAGGGIGPAAVDGPATFEVHGRGRRDAEGRDG</sequence>
<feature type="signal peptide" evidence="2">
    <location>
        <begin position="1"/>
        <end position="19"/>
    </location>
</feature>
<evidence type="ECO:0000313" key="4">
    <source>
        <dbReference type="Proteomes" id="UP000799640"/>
    </source>
</evidence>
<gene>
    <name evidence="3" type="ORF">EJ06DRAFT_2239</name>
</gene>
<protein>
    <submittedName>
        <fullName evidence="3">Uncharacterized protein</fullName>
    </submittedName>
</protein>
<dbReference type="EMBL" id="ML996687">
    <property type="protein sequence ID" value="KAF2404897.1"/>
    <property type="molecule type" value="Genomic_DNA"/>
</dbReference>
<evidence type="ECO:0000313" key="3">
    <source>
        <dbReference type="EMBL" id="KAF2404897.1"/>
    </source>
</evidence>
<proteinExistence type="predicted"/>
<reference evidence="3" key="1">
    <citation type="journal article" date="2020" name="Stud. Mycol.">
        <title>101 Dothideomycetes genomes: a test case for predicting lifestyles and emergence of pathogens.</title>
        <authorList>
            <person name="Haridas S."/>
            <person name="Albert R."/>
            <person name="Binder M."/>
            <person name="Bloem J."/>
            <person name="Labutti K."/>
            <person name="Salamov A."/>
            <person name="Andreopoulos B."/>
            <person name="Baker S."/>
            <person name="Barry K."/>
            <person name="Bills G."/>
            <person name="Bluhm B."/>
            <person name="Cannon C."/>
            <person name="Castanera R."/>
            <person name="Culley D."/>
            <person name="Daum C."/>
            <person name="Ezra D."/>
            <person name="Gonzalez J."/>
            <person name="Henrissat B."/>
            <person name="Kuo A."/>
            <person name="Liang C."/>
            <person name="Lipzen A."/>
            <person name="Lutzoni F."/>
            <person name="Magnuson J."/>
            <person name="Mondo S."/>
            <person name="Nolan M."/>
            <person name="Ohm R."/>
            <person name="Pangilinan J."/>
            <person name="Park H.-J."/>
            <person name="Ramirez L."/>
            <person name="Alfaro M."/>
            <person name="Sun H."/>
            <person name="Tritt A."/>
            <person name="Yoshinaga Y."/>
            <person name="Zwiers L.-H."/>
            <person name="Turgeon B."/>
            <person name="Goodwin S."/>
            <person name="Spatafora J."/>
            <person name="Crous P."/>
            <person name="Grigoriev I."/>
        </authorList>
    </citation>
    <scope>NUCLEOTIDE SEQUENCE</scope>
    <source>
        <strain evidence="3">CBS 262.69</strain>
    </source>
</reference>
<feature type="region of interest" description="Disordered" evidence="1">
    <location>
        <begin position="262"/>
        <end position="281"/>
    </location>
</feature>
<feature type="compositionally biased region" description="Basic and acidic residues" evidence="1">
    <location>
        <begin position="268"/>
        <end position="281"/>
    </location>
</feature>
<accession>A0A6G1IA23</accession>
<name>A0A6G1IA23_9PEZI</name>
<feature type="chain" id="PRO_5026282870" evidence="2">
    <location>
        <begin position="20"/>
        <end position="281"/>
    </location>
</feature>
<dbReference type="InterPro" id="IPR025649">
    <property type="entry name" value="DUF4360"/>
</dbReference>
<dbReference type="Pfam" id="PF14273">
    <property type="entry name" value="DUF4360"/>
    <property type="match status" value="1"/>
</dbReference>
<organism evidence="3 4">
    <name type="scientific">Trichodelitschia bisporula</name>
    <dbReference type="NCBI Taxonomy" id="703511"/>
    <lineage>
        <taxon>Eukaryota</taxon>
        <taxon>Fungi</taxon>
        <taxon>Dikarya</taxon>
        <taxon>Ascomycota</taxon>
        <taxon>Pezizomycotina</taxon>
        <taxon>Dothideomycetes</taxon>
        <taxon>Dothideomycetes incertae sedis</taxon>
        <taxon>Phaeotrichales</taxon>
        <taxon>Phaeotrichaceae</taxon>
        <taxon>Trichodelitschia</taxon>
    </lineage>
</organism>
<dbReference type="Proteomes" id="UP000799640">
    <property type="component" value="Unassembled WGS sequence"/>
</dbReference>
<evidence type="ECO:0000256" key="2">
    <source>
        <dbReference type="SAM" id="SignalP"/>
    </source>
</evidence>
<dbReference type="AlphaFoldDB" id="A0A6G1IA23"/>